<evidence type="ECO:0000313" key="2">
    <source>
        <dbReference type="Proteomes" id="UP000000768"/>
    </source>
</evidence>
<dbReference type="Proteomes" id="UP000000768">
    <property type="component" value="Unassembled WGS sequence"/>
</dbReference>
<dbReference type="InParanoid" id="A0A1W0VQJ6"/>
<dbReference type="AlphaFoldDB" id="A0A1W0VQJ6"/>
<name>A0A1W0VQJ6_SORBI</name>
<accession>A0A1W0VQJ6</accession>
<proteinExistence type="predicted"/>
<reference evidence="2" key="2">
    <citation type="journal article" date="2018" name="Plant J.">
        <title>The Sorghum bicolor reference genome: improved assembly, gene annotations, a transcriptome atlas, and signatures of genome organization.</title>
        <authorList>
            <person name="McCormick R.F."/>
            <person name="Truong S.K."/>
            <person name="Sreedasyam A."/>
            <person name="Jenkins J."/>
            <person name="Shu S."/>
            <person name="Sims D."/>
            <person name="Kennedy M."/>
            <person name="Amirebrahimi M."/>
            <person name="Weers B.D."/>
            <person name="McKinley B."/>
            <person name="Mattison A."/>
            <person name="Morishige D.T."/>
            <person name="Grimwood J."/>
            <person name="Schmutz J."/>
            <person name="Mullet J.E."/>
        </authorList>
    </citation>
    <scope>NUCLEOTIDE SEQUENCE [LARGE SCALE GENOMIC DNA]</scope>
    <source>
        <strain evidence="2">cv. BTx623</strain>
    </source>
</reference>
<organism evidence="1 2">
    <name type="scientific">Sorghum bicolor</name>
    <name type="common">Sorghum</name>
    <name type="synonym">Sorghum vulgare</name>
    <dbReference type="NCBI Taxonomy" id="4558"/>
    <lineage>
        <taxon>Eukaryota</taxon>
        <taxon>Viridiplantae</taxon>
        <taxon>Streptophyta</taxon>
        <taxon>Embryophyta</taxon>
        <taxon>Tracheophyta</taxon>
        <taxon>Spermatophyta</taxon>
        <taxon>Magnoliopsida</taxon>
        <taxon>Liliopsida</taxon>
        <taxon>Poales</taxon>
        <taxon>Poaceae</taxon>
        <taxon>PACMAD clade</taxon>
        <taxon>Panicoideae</taxon>
        <taxon>Andropogonodae</taxon>
        <taxon>Andropogoneae</taxon>
        <taxon>Sorghinae</taxon>
        <taxon>Sorghum</taxon>
    </lineage>
</organism>
<dbReference type="EMBL" id="KV918145">
    <property type="protein sequence ID" value="OQU75569.1"/>
    <property type="molecule type" value="Genomic_DNA"/>
</dbReference>
<protein>
    <submittedName>
        <fullName evidence="1">Uncharacterized protein</fullName>
    </submittedName>
</protein>
<sequence>MLDADARSLHWKRPYLDLHCNWSRRPYRRVRVNEHVRQRRAEEHAYLPHHATDKHSSHCCLEAHRCLLLRCFCGTKSLRSATCQESPCCCLETYSRLAFTVLLILHVEQLLDPIHLREYISKDAGSVVGSRGHMVEQVGAWGRCEAQVQELGEARPRRGAFSVLDL</sequence>
<dbReference type="Gramene" id="OQU75569">
    <property type="protein sequence ID" value="OQU75569"/>
    <property type="gene ID" value="SORBI_3K044413"/>
</dbReference>
<evidence type="ECO:0000313" key="1">
    <source>
        <dbReference type="EMBL" id="OQU75569.1"/>
    </source>
</evidence>
<keyword evidence="2" id="KW-1185">Reference proteome</keyword>
<gene>
    <name evidence="1" type="ORF">SORBI_3K044413</name>
</gene>
<reference evidence="1 2" key="1">
    <citation type="journal article" date="2009" name="Nature">
        <title>The Sorghum bicolor genome and the diversification of grasses.</title>
        <authorList>
            <person name="Paterson A.H."/>
            <person name="Bowers J.E."/>
            <person name="Bruggmann R."/>
            <person name="Dubchak I."/>
            <person name="Grimwood J."/>
            <person name="Gundlach H."/>
            <person name="Haberer G."/>
            <person name="Hellsten U."/>
            <person name="Mitros T."/>
            <person name="Poliakov A."/>
            <person name="Schmutz J."/>
            <person name="Spannagl M."/>
            <person name="Tang H."/>
            <person name="Wang X."/>
            <person name="Wicker T."/>
            <person name="Bharti A.K."/>
            <person name="Chapman J."/>
            <person name="Feltus F.A."/>
            <person name="Gowik U."/>
            <person name="Grigoriev I.V."/>
            <person name="Lyons E."/>
            <person name="Maher C.A."/>
            <person name="Martis M."/>
            <person name="Narechania A."/>
            <person name="Otillar R.P."/>
            <person name="Penning B.W."/>
            <person name="Salamov A.A."/>
            <person name="Wang Y."/>
            <person name="Zhang L."/>
            <person name="Carpita N.C."/>
            <person name="Freeling M."/>
            <person name="Gingle A.R."/>
            <person name="Hash C.T."/>
            <person name="Keller B."/>
            <person name="Klein P."/>
            <person name="Kresovich S."/>
            <person name="McCann M.C."/>
            <person name="Ming R."/>
            <person name="Peterson D.G."/>
            <person name="Mehboob-ur-Rahman"/>
            <person name="Ware D."/>
            <person name="Westhoff P."/>
            <person name="Mayer K.F."/>
            <person name="Messing J."/>
            <person name="Rokhsar D.S."/>
        </authorList>
    </citation>
    <scope>NUCLEOTIDE SEQUENCE [LARGE SCALE GENOMIC DNA]</scope>
    <source>
        <strain evidence="2">cv. BTx623</strain>
    </source>
</reference>